<dbReference type="InterPro" id="IPR024370">
    <property type="entry name" value="PBP_domain"/>
</dbReference>
<dbReference type="InterPro" id="IPR050811">
    <property type="entry name" value="Phosphate_ABC_transporter"/>
</dbReference>
<dbReference type="Proteomes" id="UP000807825">
    <property type="component" value="Unassembled WGS sequence"/>
</dbReference>
<dbReference type="AlphaFoldDB" id="A0A9D6V0B1"/>
<dbReference type="PANTHER" id="PTHR30570">
    <property type="entry name" value="PERIPLASMIC PHOSPHATE BINDING COMPONENT OF PHOSPHATE ABC TRANSPORTER"/>
    <property type="match status" value="1"/>
</dbReference>
<evidence type="ECO:0000259" key="2">
    <source>
        <dbReference type="Pfam" id="PF12849"/>
    </source>
</evidence>
<name>A0A9D6V0B1_9BACT</name>
<reference evidence="3" key="1">
    <citation type="submission" date="2020-07" db="EMBL/GenBank/DDBJ databases">
        <title>Huge and variable diversity of episymbiotic CPR bacteria and DPANN archaea in groundwater ecosystems.</title>
        <authorList>
            <person name="He C.Y."/>
            <person name="Keren R."/>
            <person name="Whittaker M."/>
            <person name="Farag I.F."/>
            <person name="Doudna J."/>
            <person name="Cate J.H.D."/>
            <person name="Banfield J.F."/>
        </authorList>
    </citation>
    <scope>NUCLEOTIDE SEQUENCE</scope>
    <source>
        <strain evidence="3">NC_groundwater_1664_Pr3_B-0.1um_52_9</strain>
    </source>
</reference>
<accession>A0A9D6V0B1</accession>
<keyword evidence="1" id="KW-0732">Signal</keyword>
<sequence length="280" mass="30632">MMRTSLRGLIAVCVLLIPFLSMTLVHGQASKLIRVKGSNVMAGMCDAWGTEFNNKNPGIRVHVTGGGTAAGIEAVFERTADLAMASRRLIEKELQLAAVSDAKPAEMAVAQTAVVIVTHPANPVKELTLAQLKGILTGEIASWNQVNGPRESIFLITSAPESGTSSFLRNTLFPEDYLSSDANVRNFFHDILKEISLKKPPALGYAGLYDAMKAVQAGRVKLLALKRDENSPAVLPTLETVKDRTYPLIMQLYFYWDKDRAPEHLKQFVDFCKTKGTSVP</sequence>
<evidence type="ECO:0000313" key="3">
    <source>
        <dbReference type="EMBL" id="MBI5249169.1"/>
    </source>
</evidence>
<dbReference type="Gene3D" id="3.40.190.10">
    <property type="entry name" value="Periplasmic binding protein-like II"/>
    <property type="match status" value="2"/>
</dbReference>
<dbReference type="EMBL" id="JACRDE010000187">
    <property type="protein sequence ID" value="MBI5249169.1"/>
    <property type="molecule type" value="Genomic_DNA"/>
</dbReference>
<feature type="domain" description="PBP" evidence="2">
    <location>
        <begin position="27"/>
        <end position="271"/>
    </location>
</feature>
<dbReference type="SUPFAM" id="SSF53850">
    <property type="entry name" value="Periplasmic binding protein-like II"/>
    <property type="match status" value="1"/>
</dbReference>
<dbReference type="PANTHER" id="PTHR30570:SF1">
    <property type="entry name" value="PHOSPHATE-BINDING PROTEIN PSTS"/>
    <property type="match status" value="1"/>
</dbReference>
<gene>
    <name evidence="3" type="ORF">HY912_06715</name>
</gene>
<dbReference type="Pfam" id="PF12849">
    <property type="entry name" value="PBP_like_2"/>
    <property type="match status" value="1"/>
</dbReference>
<proteinExistence type="predicted"/>
<evidence type="ECO:0000313" key="4">
    <source>
        <dbReference type="Proteomes" id="UP000807825"/>
    </source>
</evidence>
<evidence type="ECO:0000256" key="1">
    <source>
        <dbReference type="ARBA" id="ARBA00022729"/>
    </source>
</evidence>
<protein>
    <submittedName>
        <fullName evidence="3">PstS family phosphate ABC transporter substrate-binding protein</fullName>
    </submittedName>
</protein>
<comment type="caution">
    <text evidence="3">The sequence shown here is derived from an EMBL/GenBank/DDBJ whole genome shotgun (WGS) entry which is preliminary data.</text>
</comment>
<organism evidence="3 4">
    <name type="scientific">Desulfomonile tiedjei</name>
    <dbReference type="NCBI Taxonomy" id="2358"/>
    <lineage>
        <taxon>Bacteria</taxon>
        <taxon>Pseudomonadati</taxon>
        <taxon>Thermodesulfobacteriota</taxon>
        <taxon>Desulfomonilia</taxon>
        <taxon>Desulfomonilales</taxon>
        <taxon>Desulfomonilaceae</taxon>
        <taxon>Desulfomonile</taxon>
    </lineage>
</organism>
<dbReference type="CDD" id="cd13566">
    <property type="entry name" value="PBP2_phosphate"/>
    <property type="match status" value="1"/>
</dbReference>